<reference evidence="1" key="1">
    <citation type="submission" date="2021-06" db="EMBL/GenBank/DDBJ databases">
        <authorList>
            <person name="Kallberg Y."/>
            <person name="Tangrot J."/>
            <person name="Rosling A."/>
        </authorList>
    </citation>
    <scope>NUCLEOTIDE SEQUENCE</scope>
    <source>
        <strain evidence="1">MA461A</strain>
    </source>
</reference>
<sequence length="125" mass="14418">MVTKAVVAEVAKIQEKEKQKDKEQSLSPSTSSSRSRYESINDESSISSGSKKSSNNNDRKLDEIKVLIDGEKLSEQRPNPNSIWKSQKQDIYKKLILSITKELLFYKHYASKIEKILKQYHKSQK</sequence>
<comment type="caution">
    <text evidence="1">The sequence shown here is derived from an EMBL/GenBank/DDBJ whole genome shotgun (WGS) entry which is preliminary data.</text>
</comment>
<accession>A0ACA9PM52</accession>
<evidence type="ECO:0000313" key="2">
    <source>
        <dbReference type="Proteomes" id="UP000789920"/>
    </source>
</evidence>
<organism evidence="1 2">
    <name type="scientific">Racocetra persica</name>
    <dbReference type="NCBI Taxonomy" id="160502"/>
    <lineage>
        <taxon>Eukaryota</taxon>
        <taxon>Fungi</taxon>
        <taxon>Fungi incertae sedis</taxon>
        <taxon>Mucoromycota</taxon>
        <taxon>Glomeromycotina</taxon>
        <taxon>Glomeromycetes</taxon>
        <taxon>Diversisporales</taxon>
        <taxon>Gigasporaceae</taxon>
        <taxon>Racocetra</taxon>
    </lineage>
</organism>
<name>A0ACA9PM52_9GLOM</name>
<dbReference type="Proteomes" id="UP000789920">
    <property type="component" value="Unassembled WGS sequence"/>
</dbReference>
<dbReference type="EMBL" id="CAJVQC010020941">
    <property type="protein sequence ID" value="CAG8710951.1"/>
    <property type="molecule type" value="Genomic_DNA"/>
</dbReference>
<proteinExistence type="predicted"/>
<keyword evidence="2" id="KW-1185">Reference proteome</keyword>
<gene>
    <name evidence="1" type="ORF">RPERSI_LOCUS10534</name>
</gene>
<evidence type="ECO:0000313" key="1">
    <source>
        <dbReference type="EMBL" id="CAG8710951.1"/>
    </source>
</evidence>
<protein>
    <submittedName>
        <fullName evidence="1">1074_t:CDS:1</fullName>
    </submittedName>
</protein>